<dbReference type="RefSeq" id="WP_379153662.1">
    <property type="nucleotide sequence ID" value="NZ_JBHSRJ010000004.1"/>
</dbReference>
<reference evidence="3" key="1">
    <citation type="journal article" date="2019" name="Int. J. Syst. Evol. Microbiol.">
        <title>The Global Catalogue of Microorganisms (GCM) 10K type strain sequencing project: providing services to taxonomists for standard genome sequencing and annotation.</title>
        <authorList>
            <consortium name="The Broad Institute Genomics Platform"/>
            <consortium name="The Broad Institute Genome Sequencing Center for Infectious Disease"/>
            <person name="Wu L."/>
            <person name="Ma J."/>
        </authorList>
    </citation>
    <scope>NUCLEOTIDE SEQUENCE [LARGE SCALE GENOMIC DNA]</scope>
    <source>
        <strain evidence="3">CCUG 54522</strain>
    </source>
</reference>
<dbReference type="Pfam" id="PF02661">
    <property type="entry name" value="Fic"/>
    <property type="match status" value="1"/>
</dbReference>
<gene>
    <name evidence="2" type="ORF">ACFPYL_10625</name>
</gene>
<dbReference type="PANTHER" id="PTHR13504">
    <property type="entry name" value="FIDO DOMAIN-CONTAINING PROTEIN DDB_G0283145"/>
    <property type="match status" value="1"/>
</dbReference>
<evidence type="ECO:0000313" key="3">
    <source>
        <dbReference type="Proteomes" id="UP001596135"/>
    </source>
</evidence>
<evidence type="ECO:0000313" key="2">
    <source>
        <dbReference type="EMBL" id="MFC6043532.1"/>
    </source>
</evidence>
<dbReference type="Proteomes" id="UP001596135">
    <property type="component" value="Unassembled WGS sequence"/>
</dbReference>
<keyword evidence="3" id="KW-1185">Reference proteome</keyword>
<dbReference type="InterPro" id="IPR003812">
    <property type="entry name" value="Fido"/>
</dbReference>
<name>A0ABW1LJZ2_9ACTN</name>
<dbReference type="InterPro" id="IPR040198">
    <property type="entry name" value="Fido_containing"/>
</dbReference>
<accession>A0ABW1LJZ2</accession>
<comment type="caution">
    <text evidence="2">The sequence shown here is derived from an EMBL/GenBank/DDBJ whole genome shotgun (WGS) entry which is preliminary data.</text>
</comment>
<protein>
    <submittedName>
        <fullName evidence="2">Fic family protein</fullName>
    </submittedName>
</protein>
<sequence length="492" mass="54840">MTAPTSDSNDVPFLEVLNGTPYSLPSEAAPALVEMTKRLRNVRRGLDRAIEQARRMGLIAELDRAHAVFTVFESNSLEFEGPDLAGTLDAIESTEGQAVIRSLNANLLPEVLRRDPEAFAAIGLEMARVVANRYVRAGNRGMSQSDLRSLHSIVVKGSWYAGQYRSFDAAIADSLHKPFPTYAIPQAMGDYAAWSQKVFSQDLAILRAAIGHAWFTHVHPFQDGNGRVARLTTNVMLGQDGLPPAIVKARSQRGQYLAALSHSDEGGDILPLTGLFLDTVERYIGELRKPRVFQKMFNEIVQRRGDSYFEWYRSCVRDFLERLGTELALSNLTLHPIDEVTREVFNQLRRDAARDAGSPAVLMAIVTDDNGQELALYQTRTATPPSRTLQRPEDEEAVPAIRFALRNAPYSLSPWRRARATEVHGLQRVWVQPDRPVRLFIDGLEGQTQQSVMTGVPELADRIARAFAGEFMVPREYHGSSRWMSRVNGGPG</sequence>
<feature type="domain" description="Fido" evidence="1">
    <location>
        <begin position="142"/>
        <end position="278"/>
    </location>
</feature>
<dbReference type="PANTHER" id="PTHR13504:SF38">
    <property type="entry name" value="FIDO DOMAIN-CONTAINING PROTEIN"/>
    <property type="match status" value="1"/>
</dbReference>
<dbReference type="PROSITE" id="PS51459">
    <property type="entry name" value="FIDO"/>
    <property type="match status" value="1"/>
</dbReference>
<dbReference type="SUPFAM" id="SSF140931">
    <property type="entry name" value="Fic-like"/>
    <property type="match status" value="1"/>
</dbReference>
<dbReference type="EMBL" id="JBHSRJ010000004">
    <property type="protein sequence ID" value="MFC6043532.1"/>
    <property type="molecule type" value="Genomic_DNA"/>
</dbReference>
<proteinExistence type="predicted"/>
<dbReference type="InterPro" id="IPR036597">
    <property type="entry name" value="Fido-like_dom_sf"/>
</dbReference>
<dbReference type="Gene3D" id="1.10.3290.10">
    <property type="entry name" value="Fido-like domain"/>
    <property type="match status" value="1"/>
</dbReference>
<organism evidence="2 3">
    <name type="scientific">Nocardioides hankookensis</name>
    <dbReference type="NCBI Taxonomy" id="443157"/>
    <lineage>
        <taxon>Bacteria</taxon>
        <taxon>Bacillati</taxon>
        <taxon>Actinomycetota</taxon>
        <taxon>Actinomycetes</taxon>
        <taxon>Propionibacteriales</taxon>
        <taxon>Nocardioidaceae</taxon>
        <taxon>Nocardioides</taxon>
    </lineage>
</organism>
<evidence type="ECO:0000259" key="1">
    <source>
        <dbReference type="PROSITE" id="PS51459"/>
    </source>
</evidence>